<evidence type="ECO:0000313" key="2">
    <source>
        <dbReference type="EMBL" id="MPC52064.1"/>
    </source>
</evidence>
<feature type="region of interest" description="Disordered" evidence="1">
    <location>
        <begin position="87"/>
        <end position="115"/>
    </location>
</feature>
<comment type="caution">
    <text evidence="2">The sequence shown here is derived from an EMBL/GenBank/DDBJ whole genome shotgun (WGS) entry which is preliminary data.</text>
</comment>
<gene>
    <name evidence="2" type="ORF">E2C01_045924</name>
</gene>
<organism evidence="2 3">
    <name type="scientific">Portunus trituberculatus</name>
    <name type="common">Swimming crab</name>
    <name type="synonym">Neptunus trituberculatus</name>
    <dbReference type="NCBI Taxonomy" id="210409"/>
    <lineage>
        <taxon>Eukaryota</taxon>
        <taxon>Metazoa</taxon>
        <taxon>Ecdysozoa</taxon>
        <taxon>Arthropoda</taxon>
        <taxon>Crustacea</taxon>
        <taxon>Multicrustacea</taxon>
        <taxon>Malacostraca</taxon>
        <taxon>Eumalacostraca</taxon>
        <taxon>Eucarida</taxon>
        <taxon>Decapoda</taxon>
        <taxon>Pleocyemata</taxon>
        <taxon>Brachyura</taxon>
        <taxon>Eubrachyura</taxon>
        <taxon>Portunoidea</taxon>
        <taxon>Portunidae</taxon>
        <taxon>Portuninae</taxon>
        <taxon>Portunus</taxon>
    </lineage>
</organism>
<proteinExistence type="predicted"/>
<dbReference type="Proteomes" id="UP000324222">
    <property type="component" value="Unassembled WGS sequence"/>
</dbReference>
<accession>A0A5B7G697</accession>
<evidence type="ECO:0000313" key="3">
    <source>
        <dbReference type="Proteomes" id="UP000324222"/>
    </source>
</evidence>
<name>A0A5B7G697_PORTR</name>
<dbReference type="AlphaFoldDB" id="A0A5B7G697"/>
<reference evidence="2 3" key="1">
    <citation type="submission" date="2019-05" db="EMBL/GenBank/DDBJ databases">
        <title>Another draft genome of Portunus trituberculatus and its Hox gene families provides insights of decapod evolution.</title>
        <authorList>
            <person name="Jeong J.-H."/>
            <person name="Song I."/>
            <person name="Kim S."/>
            <person name="Choi T."/>
            <person name="Kim D."/>
            <person name="Ryu S."/>
            <person name="Kim W."/>
        </authorList>
    </citation>
    <scope>NUCLEOTIDE SEQUENCE [LARGE SCALE GENOMIC DNA]</scope>
    <source>
        <tissue evidence="2">Muscle</tissue>
    </source>
</reference>
<protein>
    <submittedName>
        <fullName evidence="2">Uncharacterized protein</fullName>
    </submittedName>
</protein>
<dbReference type="EMBL" id="VSRR010010602">
    <property type="protein sequence ID" value="MPC52064.1"/>
    <property type="molecule type" value="Genomic_DNA"/>
</dbReference>
<feature type="compositionally biased region" description="Basic and acidic residues" evidence="1">
    <location>
        <begin position="96"/>
        <end position="115"/>
    </location>
</feature>
<sequence length="136" mass="15562">MRASTEGSRHRYYTQYTRFVGSEAYYLHCFSHFVSHRLFWGYGTTGNNRNGAGGVVVFFRWREGGVAGRGTLKDAYYQPLKHTLQNRQGMQSGVNAERKQDTYCGESRDKPERRSEAWAVKEVVSKPGVIEADRVT</sequence>
<evidence type="ECO:0000256" key="1">
    <source>
        <dbReference type="SAM" id="MobiDB-lite"/>
    </source>
</evidence>
<keyword evidence="3" id="KW-1185">Reference proteome</keyword>